<sequence length="76" mass="8047">MQKIAVILEPAEEGGFIARVPALPGCVTEGDTRSEALAMARDAVIGYLASMKKHGETWPPVLPDPVAFVEIDDAAL</sequence>
<feature type="domain" description="HicB-like antitoxin of toxin-antitoxin system" evidence="1">
    <location>
        <begin position="6"/>
        <end position="60"/>
    </location>
</feature>
<evidence type="ECO:0000313" key="3">
    <source>
        <dbReference type="EMBL" id="AEP14318.1"/>
    </source>
</evidence>
<dbReference type="PANTHER" id="PTHR34504:SF2">
    <property type="entry name" value="UPF0150 PROTEIN SSL0259"/>
    <property type="match status" value="1"/>
</dbReference>
<evidence type="ECO:0000313" key="2">
    <source>
        <dbReference type="EMBL" id="AEP14252.1"/>
    </source>
</evidence>
<proteinExistence type="predicted"/>
<dbReference type="InterPro" id="IPR035069">
    <property type="entry name" value="TTHA1013/TTHA0281-like"/>
</dbReference>
<dbReference type="InterPro" id="IPR031807">
    <property type="entry name" value="HicB-like"/>
</dbReference>
<geneLocation type="plasmid" evidence="2">
    <name>pL15</name>
</geneLocation>
<accession>G5CIX5</accession>
<dbReference type="Pfam" id="PF15919">
    <property type="entry name" value="HicB_lk_antitox"/>
    <property type="match status" value="1"/>
</dbReference>
<dbReference type="Gene3D" id="3.30.160.250">
    <property type="match status" value="1"/>
</dbReference>
<dbReference type="SUPFAM" id="SSF143100">
    <property type="entry name" value="TTHA1013/TTHA0281-like"/>
    <property type="match status" value="1"/>
</dbReference>
<gene>
    <name evidence="2" type="primary">orfL4</name>
    <name evidence="3" type="synonym">orfY3</name>
</gene>
<dbReference type="EMBL" id="JN119830">
    <property type="protein sequence ID" value="AEP14318.1"/>
    <property type="molecule type" value="Genomic_DNA"/>
</dbReference>
<geneLocation type="plasmid" evidence="3">
    <name>pY0017</name>
</geneLocation>
<keyword evidence="2" id="KW-0614">Plasmid</keyword>
<evidence type="ECO:0000259" key="1">
    <source>
        <dbReference type="Pfam" id="PF15919"/>
    </source>
</evidence>
<dbReference type="RefSeq" id="WP_014106981.1">
    <property type="nucleotide sequence ID" value="NC_016040.1"/>
</dbReference>
<dbReference type="AlphaFoldDB" id="G5CIX5"/>
<protein>
    <submittedName>
        <fullName evidence="2">UPF0150 superfamily conserved domain protein</fullName>
    </submittedName>
</protein>
<reference evidence="2" key="1">
    <citation type="journal article" date="2011" name="Appl. Environ. Microbiol.">
        <title>Two Large, Related, Cryptic Plasmids from Geographically Distinct Isolates of Sulfobacillus thermotolerans.</title>
        <authorList>
            <person name="Deane S.M."/>
            <person name="Rawlings D.E."/>
        </authorList>
    </citation>
    <scope>NUCLEOTIDE SEQUENCE</scope>
    <source>
        <strain evidence="2">L15</strain>
        <strain evidence="3">Y0017</strain>
        <plasmid evidence="2">pL15</plasmid>
        <plasmid evidence="3">pY0017</plasmid>
    </source>
</reference>
<organism evidence="2">
    <name type="scientific">Sulfobacillus thermotolerans</name>
    <dbReference type="NCBI Taxonomy" id="338644"/>
    <lineage>
        <taxon>Bacteria</taxon>
        <taxon>Bacillati</taxon>
        <taxon>Bacillota</taxon>
        <taxon>Clostridia</taxon>
        <taxon>Eubacteriales</taxon>
        <taxon>Clostridiales Family XVII. Incertae Sedis</taxon>
        <taxon>Sulfobacillus</taxon>
    </lineage>
</organism>
<dbReference type="PANTHER" id="PTHR34504">
    <property type="entry name" value="ANTITOXIN HICB"/>
    <property type="match status" value="1"/>
</dbReference>
<dbReference type="InterPro" id="IPR051404">
    <property type="entry name" value="TA_system_antitoxin"/>
</dbReference>
<dbReference type="EMBL" id="JN119829">
    <property type="protein sequence ID" value="AEP14252.1"/>
    <property type="molecule type" value="Genomic_DNA"/>
</dbReference>
<name>G5CIX5_9FIRM</name>